<dbReference type="InterPro" id="IPR003043">
    <property type="entry name" value="Uropor_MeTrfase_CS"/>
</dbReference>
<keyword evidence="6" id="KW-0627">Porphyrin biosynthesis</keyword>
<evidence type="ECO:0000256" key="2">
    <source>
        <dbReference type="ARBA" id="ARBA00012162"/>
    </source>
</evidence>
<dbReference type="CDD" id="cd11642">
    <property type="entry name" value="SUMT"/>
    <property type="match status" value="1"/>
</dbReference>
<dbReference type="InterPro" id="IPR050161">
    <property type="entry name" value="Siro_Cobalamin_biosynth"/>
</dbReference>
<protein>
    <recommendedName>
        <fullName evidence="2">uroporphyrinogen-III C-methyltransferase</fullName>
        <ecNumber evidence="2">2.1.1.107</ecNumber>
    </recommendedName>
</protein>
<dbReference type="EC" id="2.1.1.107" evidence="2"/>
<dbReference type="PANTHER" id="PTHR45790">
    <property type="entry name" value="SIROHEME SYNTHASE-RELATED"/>
    <property type="match status" value="1"/>
</dbReference>
<dbReference type="Gene3D" id="3.40.1010.10">
    <property type="entry name" value="Cobalt-precorrin-4 Transmethylase, Domain 1"/>
    <property type="match status" value="1"/>
</dbReference>
<dbReference type="PROSITE" id="PS00840">
    <property type="entry name" value="SUMT_2"/>
    <property type="match status" value="1"/>
</dbReference>
<dbReference type="AlphaFoldDB" id="A0A653QVB5"/>
<evidence type="ECO:0000256" key="5">
    <source>
        <dbReference type="ARBA" id="ARBA00022691"/>
    </source>
</evidence>
<dbReference type="PANTHER" id="PTHR45790:SF3">
    <property type="entry name" value="S-ADENOSYL-L-METHIONINE-DEPENDENT UROPORPHYRINOGEN III METHYLTRANSFERASE, CHLOROPLASTIC"/>
    <property type="match status" value="1"/>
</dbReference>
<evidence type="ECO:0000313" key="11">
    <source>
        <dbReference type="Proteomes" id="UP000430202"/>
    </source>
</evidence>
<keyword evidence="3 8" id="KW-0489">Methyltransferase</keyword>
<comment type="similarity">
    <text evidence="1 8">Belongs to the precorrin methyltransferase family.</text>
</comment>
<dbReference type="NCBIfam" id="TIGR01469">
    <property type="entry name" value="cobA_cysG_Cterm"/>
    <property type="match status" value="1"/>
</dbReference>
<dbReference type="InterPro" id="IPR014776">
    <property type="entry name" value="4pyrrole_Mease_sub2"/>
</dbReference>
<dbReference type="Proteomes" id="UP000430202">
    <property type="component" value="Unassembled WGS sequence"/>
</dbReference>
<gene>
    <name evidence="10" type="primary">cobA</name>
    <name evidence="10" type="ORF">MARI151_20673</name>
</gene>
<dbReference type="GO" id="GO:0032259">
    <property type="term" value="P:methylation"/>
    <property type="evidence" value="ECO:0007669"/>
    <property type="project" value="UniProtKB-KW"/>
</dbReference>
<keyword evidence="5" id="KW-0949">S-adenosyl-L-methionine</keyword>
<dbReference type="InterPro" id="IPR035996">
    <property type="entry name" value="4pyrrol_Methylase_sf"/>
</dbReference>
<sequence>MKMELEKTAKVSLVGAGPGAKDLITIRAMKVLNQADIVLYDALISDELLSEIRTDIPRVFTGKRCGKHSHTQDEINELIVRYAFEYGHVVRLKGGDPFVFGRANEEIEYVESFGIPVSVVPGITSAIAAPSSQGIPMTKRGVSSSFWVMTATKRDGSFSQDLQFAAKSSTTMVILMGIRKLKEIVEEVSKYRGLMTPIAVIQNGTTTHEKCYVATLNTLNTISGEIDITQPGIIVIGDVVADHPSFFEEEVQRILHHAI</sequence>
<accession>A0A653QVB5</accession>
<dbReference type="Gene3D" id="3.30.950.10">
    <property type="entry name" value="Methyltransferase, Cobalt-precorrin-4 Transmethylase, Domain 2"/>
    <property type="match status" value="1"/>
</dbReference>
<dbReference type="GO" id="GO:0004851">
    <property type="term" value="F:uroporphyrin-III C-methyltransferase activity"/>
    <property type="evidence" value="ECO:0007669"/>
    <property type="project" value="UniProtKB-EC"/>
</dbReference>
<dbReference type="NCBIfam" id="NF004790">
    <property type="entry name" value="PRK06136.1"/>
    <property type="match status" value="1"/>
</dbReference>
<evidence type="ECO:0000256" key="6">
    <source>
        <dbReference type="ARBA" id="ARBA00023244"/>
    </source>
</evidence>
<dbReference type="GO" id="GO:0019354">
    <property type="term" value="P:siroheme biosynthetic process"/>
    <property type="evidence" value="ECO:0007669"/>
    <property type="project" value="InterPro"/>
</dbReference>
<evidence type="ECO:0000256" key="4">
    <source>
        <dbReference type="ARBA" id="ARBA00022679"/>
    </source>
</evidence>
<dbReference type="InterPro" id="IPR014777">
    <property type="entry name" value="4pyrrole_Mease_sub1"/>
</dbReference>
<proteinExistence type="inferred from homology"/>
<evidence type="ECO:0000256" key="8">
    <source>
        <dbReference type="RuleBase" id="RU003960"/>
    </source>
</evidence>
<dbReference type="Pfam" id="PF00590">
    <property type="entry name" value="TP_methylase"/>
    <property type="match status" value="1"/>
</dbReference>
<dbReference type="PROSITE" id="PS00839">
    <property type="entry name" value="SUMT_1"/>
    <property type="match status" value="1"/>
</dbReference>
<name>A0A653QVB5_9FLAO</name>
<dbReference type="SUPFAM" id="SSF53790">
    <property type="entry name" value="Tetrapyrrole methylase"/>
    <property type="match status" value="1"/>
</dbReference>
<organism evidence="10 11">
    <name type="scientific">Maribacter litoralis</name>
    <dbReference type="NCBI Taxonomy" id="2059726"/>
    <lineage>
        <taxon>Bacteria</taxon>
        <taxon>Pseudomonadati</taxon>
        <taxon>Bacteroidota</taxon>
        <taxon>Flavobacteriia</taxon>
        <taxon>Flavobacteriales</taxon>
        <taxon>Flavobacteriaceae</taxon>
        <taxon>Maribacter</taxon>
    </lineage>
</organism>
<keyword evidence="11" id="KW-1185">Reference proteome</keyword>
<evidence type="ECO:0000256" key="3">
    <source>
        <dbReference type="ARBA" id="ARBA00022603"/>
    </source>
</evidence>
<evidence type="ECO:0000313" key="10">
    <source>
        <dbReference type="EMBL" id="VXB46596.1"/>
    </source>
</evidence>
<evidence type="ECO:0000259" key="9">
    <source>
        <dbReference type="Pfam" id="PF00590"/>
    </source>
</evidence>
<keyword evidence="4 8" id="KW-0808">Transferase</keyword>
<dbReference type="InterPro" id="IPR006366">
    <property type="entry name" value="CobA/CysG_C"/>
</dbReference>
<reference evidence="10 11" key="1">
    <citation type="submission" date="2019-10" db="EMBL/GenBank/DDBJ databases">
        <authorList>
            <person name="Karimi E."/>
        </authorList>
    </citation>
    <scope>NUCLEOTIDE SEQUENCE [LARGE SCALE GENOMIC DNA]</scope>
    <source>
        <strain evidence="10">Maribacter sp. 151</strain>
    </source>
</reference>
<evidence type="ECO:0000256" key="1">
    <source>
        <dbReference type="ARBA" id="ARBA00005879"/>
    </source>
</evidence>
<comment type="pathway">
    <text evidence="7">Porphyrin-containing compound metabolism; siroheme biosynthesis; precorrin-2 from uroporphyrinogen III: step 1/1.</text>
</comment>
<dbReference type="FunFam" id="3.40.1010.10:FF:000001">
    <property type="entry name" value="Siroheme synthase"/>
    <property type="match status" value="1"/>
</dbReference>
<evidence type="ECO:0000256" key="7">
    <source>
        <dbReference type="ARBA" id="ARBA00025705"/>
    </source>
</evidence>
<dbReference type="InterPro" id="IPR000878">
    <property type="entry name" value="4pyrrol_Mease"/>
</dbReference>
<feature type="domain" description="Tetrapyrrole methylase" evidence="9">
    <location>
        <begin position="10"/>
        <end position="219"/>
    </location>
</feature>
<dbReference type="EMBL" id="CABWLR010000002">
    <property type="protein sequence ID" value="VXB46596.1"/>
    <property type="molecule type" value="Genomic_DNA"/>
</dbReference>